<evidence type="ECO:0000259" key="1">
    <source>
        <dbReference type="Pfam" id="PF06114"/>
    </source>
</evidence>
<dbReference type="InterPro" id="IPR010359">
    <property type="entry name" value="IrrE_HExxH"/>
</dbReference>
<reference evidence="2 3" key="1">
    <citation type="submission" date="2014-07" db="EMBL/GenBank/DDBJ databases">
        <title>Draft genome of Clostridium sulfidigenes 113A isolated from sediments associated with methane hydrate from Krishna Godavari basin.</title>
        <authorList>
            <person name="Honkalas V.S."/>
            <person name="Dabir A.P."/>
            <person name="Arora P."/>
            <person name="Dhakephalkar P.K."/>
        </authorList>
    </citation>
    <scope>NUCLEOTIDE SEQUENCE [LARGE SCALE GENOMIC DNA]</scope>
    <source>
        <strain evidence="2 3">113A</strain>
    </source>
</reference>
<dbReference type="eggNOG" id="COG2856">
    <property type="taxonomic scope" value="Bacteria"/>
</dbReference>
<protein>
    <recommendedName>
        <fullName evidence="1">IrrE N-terminal-like domain-containing protein</fullName>
    </recommendedName>
</protein>
<dbReference type="AlphaFoldDB" id="A0A084JI98"/>
<organism evidence="2 3">
    <name type="scientific">Clostridium sulfidigenes</name>
    <dbReference type="NCBI Taxonomy" id="318464"/>
    <lineage>
        <taxon>Bacteria</taxon>
        <taxon>Bacillati</taxon>
        <taxon>Bacillota</taxon>
        <taxon>Clostridia</taxon>
        <taxon>Eubacteriales</taxon>
        <taxon>Clostridiaceae</taxon>
        <taxon>Clostridium</taxon>
    </lineage>
</organism>
<evidence type="ECO:0000313" key="2">
    <source>
        <dbReference type="EMBL" id="KEZ88682.1"/>
    </source>
</evidence>
<dbReference type="EMBL" id="JPMD01000001">
    <property type="protein sequence ID" value="KEZ88682.1"/>
    <property type="molecule type" value="Genomic_DNA"/>
</dbReference>
<keyword evidence="3" id="KW-1185">Reference proteome</keyword>
<evidence type="ECO:0000313" key="3">
    <source>
        <dbReference type="Proteomes" id="UP000028542"/>
    </source>
</evidence>
<dbReference type="PANTHER" id="PTHR43236:SF1">
    <property type="entry name" value="BLL7220 PROTEIN"/>
    <property type="match status" value="1"/>
</dbReference>
<dbReference type="PANTHER" id="PTHR43236">
    <property type="entry name" value="ANTITOXIN HIGA1"/>
    <property type="match status" value="1"/>
</dbReference>
<dbReference type="Pfam" id="PF06114">
    <property type="entry name" value="Peptidase_M78"/>
    <property type="match status" value="1"/>
</dbReference>
<name>A0A084JI98_9CLOT</name>
<comment type="caution">
    <text evidence="2">The sequence shown here is derived from an EMBL/GenBank/DDBJ whole genome shotgun (WGS) entry which is preliminary data.</text>
</comment>
<dbReference type="Proteomes" id="UP000028542">
    <property type="component" value="Unassembled WGS sequence"/>
</dbReference>
<gene>
    <name evidence="2" type="ORF">IO99_00420</name>
</gene>
<proteinExistence type="predicted"/>
<dbReference type="InterPro" id="IPR052345">
    <property type="entry name" value="Rad_response_metalloprotease"/>
</dbReference>
<sequence>MKKIILNIINKLAEKYDTCEPCELADYLGVVIIERPLGDKLGAYMYIKKTKTIFINSSLDEALKRIVLAHELGHAILHKTQNCYFMKNNTLLLTSKFEWQANFFAANLLIPDSLLNNYYGYTINEISTIENIPVELLKLKFDLI</sequence>
<accession>A0A084JI98</accession>
<dbReference type="STRING" id="318464.IO99_00420"/>
<dbReference type="Gene3D" id="1.10.10.2910">
    <property type="match status" value="1"/>
</dbReference>
<feature type="domain" description="IrrE N-terminal-like" evidence="1">
    <location>
        <begin position="25"/>
        <end position="119"/>
    </location>
</feature>
<dbReference type="RefSeq" id="WP_035128933.1">
    <property type="nucleotide sequence ID" value="NZ_JPMD01000001.1"/>
</dbReference>